<dbReference type="PRINTS" id="PR00507">
    <property type="entry name" value="N12N6MTFRASE"/>
</dbReference>
<evidence type="ECO:0000313" key="12">
    <source>
        <dbReference type="Proteomes" id="UP000236000"/>
    </source>
</evidence>
<dbReference type="GO" id="GO:0004519">
    <property type="term" value="F:endonuclease activity"/>
    <property type="evidence" value="ECO:0007669"/>
    <property type="project" value="UniProtKB-KW"/>
</dbReference>
<evidence type="ECO:0000259" key="9">
    <source>
        <dbReference type="Pfam" id="PF02384"/>
    </source>
</evidence>
<feature type="domain" description="N6 adenine-specific DNA methyltransferase N-terminal" evidence="10">
    <location>
        <begin position="10"/>
        <end position="122"/>
    </location>
</feature>
<dbReference type="Pfam" id="PF12161">
    <property type="entry name" value="HsdM_N"/>
    <property type="match status" value="1"/>
</dbReference>
<organism evidence="11 12">
    <name type="scientific">Akkermansia muciniphila</name>
    <dbReference type="NCBI Taxonomy" id="239935"/>
    <lineage>
        <taxon>Bacteria</taxon>
        <taxon>Pseudomonadati</taxon>
        <taxon>Verrucomicrobiota</taxon>
        <taxon>Verrucomicrobiia</taxon>
        <taxon>Verrucomicrobiales</taxon>
        <taxon>Akkermansiaceae</taxon>
        <taxon>Akkermansia</taxon>
    </lineage>
</organism>
<dbReference type="GO" id="GO:0008170">
    <property type="term" value="F:N-methyltransferase activity"/>
    <property type="evidence" value="ECO:0007669"/>
    <property type="project" value="InterPro"/>
</dbReference>
<dbReference type="GO" id="GO:0032259">
    <property type="term" value="P:methylation"/>
    <property type="evidence" value="ECO:0007669"/>
    <property type="project" value="UniProtKB-KW"/>
</dbReference>
<evidence type="ECO:0000256" key="3">
    <source>
        <dbReference type="ARBA" id="ARBA00022603"/>
    </source>
</evidence>
<dbReference type="InterPro" id="IPR029063">
    <property type="entry name" value="SAM-dependent_MTases_sf"/>
</dbReference>
<dbReference type="EMBL" id="PJKA01000012">
    <property type="protein sequence ID" value="PNC17908.1"/>
    <property type="molecule type" value="Genomic_DNA"/>
</dbReference>
<dbReference type="EC" id="2.1.1.72" evidence="2"/>
<evidence type="ECO:0000313" key="11">
    <source>
        <dbReference type="EMBL" id="PNC17908.1"/>
    </source>
</evidence>
<sequence length="808" mass="91637">MPIKKSQIYSSLWSACDELRGGMDASQYKDYILTLLFIKYISDLHKAGRRSLIVVPRGASFDDMYAIRHEDDLGDKMNKMVEKITSANAGIGNINVADFDDGNKLGDAREKKEKLARLLAIFSRPELDLTSNRVDGDDILGDAYEYLMKNFATESGKSKGQFYTPAEVSRLIAAVIGMSKRPAGGESLVTLYDPACGSGSLLLRAAEASPVKVSIHGQEKDGSTAGLARMNMVLHGQDTAVIHDGNTLSNPRFKDGDVLRTFDYVVANPPFSQKNWMTGFEPAADLYHRFEDGIPPEKNGDYAFLLHIIKSMKPKTGKGACILPHGILFRGNAEADIRRNLIKRRIIKAIISLPPNLFYGTGIPACIIVLDKENAAARDGIFMIDASKGFIKDGAKNRLREQDIQKAMDVFHECQEIPGYSRMVPLAEIDANDYNLNLPRYIDSSDDEVRQNLFAHLNGGIPDDDLRELDDYWQVFPQLRTQLFSPSVHAGYSILNVPSGNIRSLILESSEFQEFRTAVENRLSRWMQQSHELMMGLHVGVHAKDFIRTLSNSLRELFHDMHLVDEYDVYQRLMDYWEEPMRDDVYLIAAEGWIFKTSNLTKTDKKGKEKITGWESPLMPETLLQQHFFPDEVEELHQKRLQAEQMQTELDSQEEEQLGENGFFFEWEKVDLAALKSRIKEIKGDLLAAEELAFLRDFLSRKTSVKELKSDIKTLETELNLRTRQACDALTEDEGKILVVDKKWLTSLRSSIHEDVERVMHTFAQQLKILADRYATPLPEIEQNVVELKDRVTAHLQKMGLTWEGSLR</sequence>
<dbReference type="InterPro" id="IPR003356">
    <property type="entry name" value="DNA_methylase_A-5"/>
</dbReference>
<evidence type="ECO:0000256" key="8">
    <source>
        <dbReference type="SAM" id="Coils"/>
    </source>
</evidence>
<dbReference type="InterPro" id="IPR002052">
    <property type="entry name" value="DNA_methylase_N6_adenine_CS"/>
</dbReference>
<evidence type="ECO:0000256" key="1">
    <source>
        <dbReference type="ARBA" id="ARBA00006594"/>
    </source>
</evidence>
<keyword evidence="5" id="KW-0949">S-adenosyl-L-methionine</keyword>
<name>A0A2N8HDI1_9BACT</name>
<protein>
    <recommendedName>
        <fullName evidence="2">site-specific DNA-methyltransferase (adenine-specific)</fullName>
        <ecNumber evidence="2">2.1.1.72</ecNumber>
    </recommendedName>
</protein>
<dbReference type="PROSITE" id="PS00092">
    <property type="entry name" value="N6_MTASE"/>
    <property type="match status" value="1"/>
</dbReference>
<evidence type="ECO:0000256" key="2">
    <source>
        <dbReference type="ARBA" id="ARBA00011900"/>
    </source>
</evidence>
<comment type="caution">
    <text evidence="11">The sequence shown here is derived from an EMBL/GenBank/DDBJ whole genome shotgun (WGS) entry which is preliminary data.</text>
</comment>
<keyword evidence="11" id="KW-0378">Hydrolase</keyword>
<dbReference type="PANTHER" id="PTHR42933">
    <property type="entry name" value="SLR6095 PROTEIN"/>
    <property type="match status" value="1"/>
</dbReference>
<evidence type="ECO:0000259" key="10">
    <source>
        <dbReference type="Pfam" id="PF12161"/>
    </source>
</evidence>
<dbReference type="PANTHER" id="PTHR42933:SF3">
    <property type="entry name" value="TYPE I RESTRICTION ENZYME MJAVIII METHYLASE SUBUNIT"/>
    <property type="match status" value="1"/>
</dbReference>
<dbReference type="GO" id="GO:0009307">
    <property type="term" value="P:DNA restriction-modification system"/>
    <property type="evidence" value="ECO:0007669"/>
    <property type="project" value="UniProtKB-KW"/>
</dbReference>
<comment type="catalytic activity">
    <reaction evidence="7">
        <text>a 2'-deoxyadenosine in DNA + S-adenosyl-L-methionine = an N(6)-methyl-2'-deoxyadenosine in DNA + S-adenosyl-L-homocysteine + H(+)</text>
        <dbReference type="Rhea" id="RHEA:15197"/>
        <dbReference type="Rhea" id="RHEA-COMP:12418"/>
        <dbReference type="Rhea" id="RHEA-COMP:12419"/>
        <dbReference type="ChEBI" id="CHEBI:15378"/>
        <dbReference type="ChEBI" id="CHEBI:57856"/>
        <dbReference type="ChEBI" id="CHEBI:59789"/>
        <dbReference type="ChEBI" id="CHEBI:90615"/>
        <dbReference type="ChEBI" id="CHEBI:90616"/>
        <dbReference type="EC" id="2.1.1.72"/>
    </reaction>
</comment>
<keyword evidence="11" id="KW-0255">Endonuclease</keyword>
<comment type="similarity">
    <text evidence="1">Belongs to the N(4)/N(6)-methyltransferase family.</text>
</comment>
<dbReference type="Gene3D" id="3.40.50.150">
    <property type="entry name" value="Vaccinia Virus protein VP39"/>
    <property type="match status" value="1"/>
</dbReference>
<evidence type="ECO:0000256" key="7">
    <source>
        <dbReference type="ARBA" id="ARBA00047942"/>
    </source>
</evidence>
<gene>
    <name evidence="11" type="ORF">CXU22_08110</name>
</gene>
<feature type="domain" description="DNA methylase adenine-specific" evidence="9">
    <location>
        <begin position="137"/>
        <end position="446"/>
    </location>
</feature>
<proteinExistence type="inferred from homology"/>
<dbReference type="GO" id="GO:0009007">
    <property type="term" value="F:site-specific DNA-methyltransferase (adenine-specific) activity"/>
    <property type="evidence" value="ECO:0007669"/>
    <property type="project" value="UniProtKB-EC"/>
</dbReference>
<dbReference type="OrthoDB" id="9814572at2"/>
<dbReference type="InterPro" id="IPR038333">
    <property type="entry name" value="T1MK-like_N_sf"/>
</dbReference>
<dbReference type="Gene3D" id="1.20.1260.30">
    <property type="match status" value="2"/>
</dbReference>
<dbReference type="InterPro" id="IPR022749">
    <property type="entry name" value="D12N6_MeTrfase_N"/>
</dbReference>
<accession>A0A2N8HDI1</accession>
<dbReference type="InterPro" id="IPR051537">
    <property type="entry name" value="DNA_Adenine_Mtase"/>
</dbReference>
<dbReference type="AlphaFoldDB" id="A0A2N8HDI1"/>
<dbReference type="Proteomes" id="UP000236000">
    <property type="component" value="Unassembled WGS sequence"/>
</dbReference>
<keyword evidence="6" id="KW-0680">Restriction system</keyword>
<reference evidence="11 12" key="1">
    <citation type="journal article" date="2017" name="BMC Genomics">
        <title>Genome sequencing of 39 Akkermansia muciniphila isolates reveals its population structure, genomic and functional diverisity, and global distribution in mammalian gut microbiotas.</title>
        <authorList>
            <person name="Guo X."/>
            <person name="Li S."/>
            <person name="Zhang J."/>
            <person name="Wu F."/>
            <person name="Li X."/>
            <person name="Wu D."/>
            <person name="Zhang M."/>
            <person name="Ou Z."/>
            <person name="Jie Z."/>
            <person name="Yan Q."/>
            <person name="Li P."/>
            <person name="Yi J."/>
            <person name="Peng Y."/>
        </authorList>
    </citation>
    <scope>NUCLEOTIDE SEQUENCE [LARGE SCALE GENOMIC DNA]</scope>
    <source>
        <strain evidence="11 12">GP24</strain>
    </source>
</reference>
<evidence type="ECO:0000256" key="5">
    <source>
        <dbReference type="ARBA" id="ARBA00022691"/>
    </source>
</evidence>
<keyword evidence="3" id="KW-0489">Methyltransferase</keyword>
<keyword evidence="4" id="KW-0808">Transferase</keyword>
<feature type="coiled-coil region" evidence="8">
    <location>
        <begin position="636"/>
        <end position="725"/>
    </location>
</feature>
<dbReference type="Pfam" id="PF02384">
    <property type="entry name" value="N6_Mtase"/>
    <property type="match status" value="1"/>
</dbReference>
<dbReference type="SUPFAM" id="SSF53335">
    <property type="entry name" value="S-adenosyl-L-methionine-dependent methyltransferases"/>
    <property type="match status" value="1"/>
</dbReference>
<keyword evidence="11" id="KW-0540">Nuclease</keyword>
<dbReference type="PROSITE" id="PS51257">
    <property type="entry name" value="PROKAR_LIPOPROTEIN"/>
    <property type="match status" value="1"/>
</dbReference>
<evidence type="ECO:0000256" key="6">
    <source>
        <dbReference type="ARBA" id="ARBA00022747"/>
    </source>
</evidence>
<dbReference type="RefSeq" id="WP_102714766.1">
    <property type="nucleotide sequence ID" value="NZ_PJKA01000012.1"/>
</dbReference>
<evidence type="ECO:0000256" key="4">
    <source>
        <dbReference type="ARBA" id="ARBA00022679"/>
    </source>
</evidence>
<dbReference type="GO" id="GO:0003677">
    <property type="term" value="F:DNA binding"/>
    <property type="evidence" value="ECO:0007669"/>
    <property type="project" value="InterPro"/>
</dbReference>
<keyword evidence="8" id="KW-0175">Coiled coil</keyword>